<dbReference type="AlphaFoldDB" id="U7QJE9"/>
<keyword evidence="3" id="KW-1185">Reference proteome</keyword>
<comment type="caution">
    <text evidence="2">The sequence shown here is derived from an EMBL/GenBank/DDBJ whole genome shotgun (WGS) entry which is preliminary data.</text>
</comment>
<evidence type="ECO:0000313" key="3">
    <source>
        <dbReference type="Proteomes" id="UP000017127"/>
    </source>
</evidence>
<reference evidence="2 3" key="1">
    <citation type="journal article" date="2013" name="Front. Microbiol.">
        <title>Comparative genomic analyses of the cyanobacterium, Lyngbya aestuarii BL J, a powerful hydrogen producer.</title>
        <authorList>
            <person name="Kothari A."/>
            <person name="Vaughn M."/>
            <person name="Garcia-Pichel F."/>
        </authorList>
    </citation>
    <scope>NUCLEOTIDE SEQUENCE [LARGE SCALE GENOMIC DNA]</scope>
    <source>
        <strain evidence="2 3">BL J</strain>
    </source>
</reference>
<feature type="compositionally biased region" description="Basic and acidic residues" evidence="1">
    <location>
        <begin position="1"/>
        <end position="10"/>
    </location>
</feature>
<evidence type="ECO:0000256" key="1">
    <source>
        <dbReference type="SAM" id="MobiDB-lite"/>
    </source>
</evidence>
<organism evidence="2 3">
    <name type="scientific">Lyngbya aestuarii BL J</name>
    <dbReference type="NCBI Taxonomy" id="1348334"/>
    <lineage>
        <taxon>Bacteria</taxon>
        <taxon>Bacillati</taxon>
        <taxon>Cyanobacteriota</taxon>
        <taxon>Cyanophyceae</taxon>
        <taxon>Oscillatoriophycideae</taxon>
        <taxon>Oscillatoriales</taxon>
        <taxon>Microcoleaceae</taxon>
        <taxon>Lyngbya</taxon>
    </lineage>
</organism>
<feature type="region of interest" description="Disordered" evidence="1">
    <location>
        <begin position="1"/>
        <end position="21"/>
    </location>
</feature>
<evidence type="ECO:0000313" key="2">
    <source>
        <dbReference type="EMBL" id="ERT06546.1"/>
    </source>
</evidence>
<accession>U7QJE9</accession>
<sequence>MQDFNSEHKRLGSLPSTRFSLPSGDLRVEFGKNLLKKALNIER</sequence>
<protein>
    <submittedName>
        <fullName evidence="2">Uncharacterized protein</fullName>
    </submittedName>
</protein>
<name>U7QJE9_9CYAN</name>
<dbReference type="EMBL" id="AUZM01000035">
    <property type="protein sequence ID" value="ERT06546.1"/>
    <property type="molecule type" value="Genomic_DNA"/>
</dbReference>
<gene>
    <name evidence="2" type="ORF">M595_3510</name>
</gene>
<proteinExistence type="predicted"/>
<dbReference type="Proteomes" id="UP000017127">
    <property type="component" value="Unassembled WGS sequence"/>
</dbReference>